<feature type="compositionally biased region" description="Low complexity" evidence="1">
    <location>
        <begin position="153"/>
        <end position="187"/>
    </location>
</feature>
<feature type="compositionally biased region" description="Pro residues" evidence="1">
    <location>
        <begin position="104"/>
        <end position="119"/>
    </location>
</feature>
<gene>
    <name evidence="2" type="ORF">DFH94DRAFT_689203</name>
</gene>
<accession>A0A9P5N2L8</accession>
<keyword evidence="3" id="KW-1185">Reference proteome</keyword>
<reference evidence="2" key="1">
    <citation type="submission" date="2019-10" db="EMBL/GenBank/DDBJ databases">
        <authorList>
            <consortium name="DOE Joint Genome Institute"/>
            <person name="Kuo A."/>
            <person name="Miyauchi S."/>
            <person name="Kiss E."/>
            <person name="Drula E."/>
            <person name="Kohler A."/>
            <person name="Sanchez-Garcia M."/>
            <person name="Andreopoulos B."/>
            <person name="Barry K.W."/>
            <person name="Bonito G."/>
            <person name="Buee M."/>
            <person name="Carver A."/>
            <person name="Chen C."/>
            <person name="Cichocki N."/>
            <person name="Clum A."/>
            <person name="Culley D."/>
            <person name="Crous P.W."/>
            <person name="Fauchery L."/>
            <person name="Girlanda M."/>
            <person name="Hayes R."/>
            <person name="Keri Z."/>
            <person name="LaButti K."/>
            <person name="Lipzen A."/>
            <person name="Lombard V."/>
            <person name="Magnuson J."/>
            <person name="Maillard F."/>
            <person name="Morin E."/>
            <person name="Murat C."/>
            <person name="Nolan M."/>
            <person name="Ohm R."/>
            <person name="Pangilinan J."/>
            <person name="Pereira M."/>
            <person name="Perotto S."/>
            <person name="Peter M."/>
            <person name="Riley R."/>
            <person name="Sitrit Y."/>
            <person name="Stielow B."/>
            <person name="Szollosi G."/>
            <person name="Zifcakova L."/>
            <person name="Stursova M."/>
            <person name="Spatafora J.W."/>
            <person name="Tedersoo L."/>
            <person name="Vaario L.-M."/>
            <person name="Yamada A."/>
            <person name="Yan M."/>
            <person name="Wang P."/>
            <person name="Xu J."/>
            <person name="Bruns T."/>
            <person name="Baldrian P."/>
            <person name="Vilgalys R."/>
            <person name="Henrissat B."/>
            <person name="Grigoriev I.V."/>
            <person name="Hibbett D."/>
            <person name="Nagy L.G."/>
            <person name="Martin F.M."/>
        </authorList>
    </citation>
    <scope>NUCLEOTIDE SEQUENCE</scope>
    <source>
        <strain evidence="2">Prilba</strain>
    </source>
</reference>
<proteinExistence type="predicted"/>
<evidence type="ECO:0000313" key="2">
    <source>
        <dbReference type="EMBL" id="KAF8484823.1"/>
    </source>
</evidence>
<feature type="compositionally biased region" description="Low complexity" evidence="1">
    <location>
        <begin position="126"/>
        <end position="146"/>
    </location>
</feature>
<dbReference type="OrthoDB" id="3211926at2759"/>
<protein>
    <submittedName>
        <fullName evidence="2">Uncharacterized protein</fullName>
    </submittedName>
</protein>
<reference evidence="2" key="2">
    <citation type="journal article" date="2020" name="Nat. Commun.">
        <title>Large-scale genome sequencing of mycorrhizal fungi provides insights into the early evolution of symbiotic traits.</title>
        <authorList>
            <person name="Miyauchi S."/>
            <person name="Kiss E."/>
            <person name="Kuo A."/>
            <person name="Drula E."/>
            <person name="Kohler A."/>
            <person name="Sanchez-Garcia M."/>
            <person name="Morin E."/>
            <person name="Andreopoulos B."/>
            <person name="Barry K.W."/>
            <person name="Bonito G."/>
            <person name="Buee M."/>
            <person name="Carver A."/>
            <person name="Chen C."/>
            <person name="Cichocki N."/>
            <person name="Clum A."/>
            <person name="Culley D."/>
            <person name="Crous P.W."/>
            <person name="Fauchery L."/>
            <person name="Girlanda M."/>
            <person name="Hayes R.D."/>
            <person name="Keri Z."/>
            <person name="LaButti K."/>
            <person name="Lipzen A."/>
            <person name="Lombard V."/>
            <person name="Magnuson J."/>
            <person name="Maillard F."/>
            <person name="Murat C."/>
            <person name="Nolan M."/>
            <person name="Ohm R.A."/>
            <person name="Pangilinan J."/>
            <person name="Pereira M.F."/>
            <person name="Perotto S."/>
            <person name="Peter M."/>
            <person name="Pfister S."/>
            <person name="Riley R."/>
            <person name="Sitrit Y."/>
            <person name="Stielow J.B."/>
            <person name="Szollosi G."/>
            <person name="Zifcakova L."/>
            <person name="Stursova M."/>
            <person name="Spatafora J.W."/>
            <person name="Tedersoo L."/>
            <person name="Vaario L.M."/>
            <person name="Yamada A."/>
            <person name="Yan M."/>
            <person name="Wang P."/>
            <person name="Xu J."/>
            <person name="Bruns T."/>
            <person name="Baldrian P."/>
            <person name="Vilgalys R."/>
            <person name="Dunand C."/>
            <person name="Henrissat B."/>
            <person name="Grigoriev I.V."/>
            <person name="Hibbett D."/>
            <person name="Nagy L.G."/>
            <person name="Martin F.M."/>
        </authorList>
    </citation>
    <scope>NUCLEOTIDE SEQUENCE</scope>
    <source>
        <strain evidence="2">Prilba</strain>
    </source>
</reference>
<name>A0A9P5N2L8_9AGAM</name>
<comment type="caution">
    <text evidence="2">The sequence shown here is derived from an EMBL/GenBank/DDBJ whole genome shotgun (WGS) entry which is preliminary data.</text>
</comment>
<organism evidence="2 3">
    <name type="scientific">Russula ochroleuca</name>
    <dbReference type="NCBI Taxonomy" id="152965"/>
    <lineage>
        <taxon>Eukaryota</taxon>
        <taxon>Fungi</taxon>
        <taxon>Dikarya</taxon>
        <taxon>Basidiomycota</taxon>
        <taxon>Agaricomycotina</taxon>
        <taxon>Agaricomycetes</taxon>
        <taxon>Russulales</taxon>
        <taxon>Russulaceae</taxon>
        <taxon>Russula</taxon>
    </lineage>
</organism>
<feature type="compositionally biased region" description="Low complexity" evidence="1">
    <location>
        <begin position="59"/>
        <end position="78"/>
    </location>
</feature>
<evidence type="ECO:0000256" key="1">
    <source>
        <dbReference type="SAM" id="MobiDB-lite"/>
    </source>
</evidence>
<dbReference type="Proteomes" id="UP000759537">
    <property type="component" value="Unassembled WGS sequence"/>
</dbReference>
<feature type="region of interest" description="Disordered" evidence="1">
    <location>
        <begin position="1"/>
        <end position="206"/>
    </location>
</feature>
<dbReference type="EMBL" id="WHVB01000003">
    <property type="protein sequence ID" value="KAF8484823.1"/>
    <property type="molecule type" value="Genomic_DNA"/>
</dbReference>
<evidence type="ECO:0000313" key="3">
    <source>
        <dbReference type="Proteomes" id="UP000759537"/>
    </source>
</evidence>
<sequence>MPRPVLVDLPLERFSQPVSDDMNLPNTRTGSKRSRSPSLARSIFSPAKRRILEQEGLFLPSQSHPSPSTTPHSLRSPHGSFLHAFDSPKRSMGPSPAGLGEILPSPPGDPHAFVLPPPRVSRRVSPRLSTTPPSRSLPTPSTPTRTSPRKTRSQTTPTPSTTPQSPSQRARHTSTPSSSPMPVPATTMIPREMPPPPDRRSAHYPGFDVHQDTHVALPCTRSKAHAKAEAARLQQQVQEGDSAAKENVRPKVVAVALLVPMPLTKGKVKGGDVVPRRSARLRTNNNGCVPSQKAIVVAPEVRGYGRRWRTLHESSLQF</sequence>
<dbReference type="AlphaFoldDB" id="A0A9P5N2L8"/>